<gene>
    <name evidence="3" type="ORF">E3N88_33318</name>
</gene>
<evidence type="ECO:0000313" key="3">
    <source>
        <dbReference type="EMBL" id="KAD3337797.1"/>
    </source>
</evidence>
<evidence type="ECO:0000313" key="4">
    <source>
        <dbReference type="Proteomes" id="UP000326396"/>
    </source>
</evidence>
<dbReference type="EMBL" id="SZYD01000016">
    <property type="protein sequence ID" value="KAD3337797.1"/>
    <property type="molecule type" value="Genomic_DNA"/>
</dbReference>
<dbReference type="Pfam" id="PF05564">
    <property type="entry name" value="Auxin_repressed"/>
    <property type="match status" value="1"/>
</dbReference>
<comment type="similarity">
    <text evidence="1">Belongs to the DRM1/ARP family.</text>
</comment>
<reference evidence="3 4" key="1">
    <citation type="submission" date="2019-05" db="EMBL/GenBank/DDBJ databases">
        <title>Mikania micrantha, genome provides insights into the molecular mechanism of rapid growth.</title>
        <authorList>
            <person name="Liu B."/>
        </authorList>
    </citation>
    <scope>NUCLEOTIDE SEQUENCE [LARGE SCALE GENOMIC DNA]</scope>
    <source>
        <strain evidence="3">NLD-2019</strain>
        <tissue evidence="3">Leaf</tissue>
    </source>
</reference>
<dbReference type="PANTHER" id="PTHR33565">
    <property type="entry name" value="DORMANCY-ASSOCIATED PROTEIN 1"/>
    <property type="match status" value="1"/>
</dbReference>
<feature type="compositionally biased region" description="Low complexity" evidence="2">
    <location>
        <begin position="29"/>
        <end position="40"/>
    </location>
</feature>
<dbReference type="PANTHER" id="PTHR33565:SF2">
    <property type="entry name" value="DORMANCY-ASSOCIATED PROTEIN 1"/>
    <property type="match status" value="1"/>
</dbReference>
<dbReference type="InterPro" id="IPR008406">
    <property type="entry name" value="DRM/ARP"/>
</dbReference>
<evidence type="ECO:0000256" key="2">
    <source>
        <dbReference type="SAM" id="MobiDB-lite"/>
    </source>
</evidence>
<feature type="region of interest" description="Disordered" evidence="2">
    <location>
        <begin position="25"/>
        <end position="48"/>
    </location>
</feature>
<name>A0A5N6MBC9_9ASTR</name>
<protein>
    <submittedName>
        <fullName evidence="3">Uncharacterized protein</fullName>
    </submittedName>
</protein>
<accession>A0A5N6MBC9</accession>
<keyword evidence="4" id="KW-1185">Reference proteome</keyword>
<proteinExistence type="inferred from homology"/>
<dbReference type="Proteomes" id="UP000326396">
    <property type="component" value="Linkage Group LG6"/>
</dbReference>
<organism evidence="3 4">
    <name type="scientific">Mikania micrantha</name>
    <name type="common">bitter vine</name>
    <dbReference type="NCBI Taxonomy" id="192012"/>
    <lineage>
        <taxon>Eukaryota</taxon>
        <taxon>Viridiplantae</taxon>
        <taxon>Streptophyta</taxon>
        <taxon>Embryophyta</taxon>
        <taxon>Tracheophyta</taxon>
        <taxon>Spermatophyta</taxon>
        <taxon>Magnoliopsida</taxon>
        <taxon>eudicotyledons</taxon>
        <taxon>Gunneridae</taxon>
        <taxon>Pentapetalae</taxon>
        <taxon>asterids</taxon>
        <taxon>campanulids</taxon>
        <taxon>Asterales</taxon>
        <taxon>Asteraceae</taxon>
        <taxon>Asteroideae</taxon>
        <taxon>Heliantheae alliance</taxon>
        <taxon>Eupatorieae</taxon>
        <taxon>Mikania</taxon>
    </lineage>
</organism>
<dbReference type="AlphaFoldDB" id="A0A5N6MBC9"/>
<evidence type="ECO:0000256" key="1">
    <source>
        <dbReference type="ARBA" id="ARBA00010502"/>
    </source>
</evidence>
<sequence>MWDDVVAGPQPDRGLGKLRKLATFSGRETTSLQPSPSPTTEASNQSPSYPLSMVTPYLTKSTTPSAAALFTASQPFGSVYIVLLLKKEAVVTKGLFRCRAARRHPGLQRARRPQGCVKITFGGVFSILEVILQQRILDPSALIILILDHLLFMIGNILVP</sequence>
<comment type="caution">
    <text evidence="3">The sequence shown here is derived from an EMBL/GenBank/DDBJ whole genome shotgun (WGS) entry which is preliminary data.</text>
</comment>